<evidence type="ECO:0000313" key="13">
    <source>
        <dbReference type="Proteomes" id="UP000727407"/>
    </source>
</evidence>
<feature type="compositionally biased region" description="Basic and acidic residues" evidence="9">
    <location>
        <begin position="47"/>
        <end position="59"/>
    </location>
</feature>
<dbReference type="InterPro" id="IPR042467">
    <property type="entry name" value="Peptidase_C65_otubain_sub2"/>
</dbReference>
<feature type="region of interest" description="Disordered" evidence="9">
    <location>
        <begin position="35"/>
        <end position="82"/>
    </location>
</feature>
<keyword evidence="6" id="KW-0378">Hydrolase</keyword>
<feature type="compositionally biased region" description="Low complexity" evidence="9">
    <location>
        <begin position="801"/>
        <end position="815"/>
    </location>
</feature>
<keyword evidence="7" id="KW-0788">Thiol protease</keyword>
<dbReference type="PANTHER" id="PTHR14469:SF0">
    <property type="entry name" value="FAMILY WITH SEQUENCE SIMILARITY 113"/>
    <property type="match status" value="1"/>
</dbReference>
<dbReference type="PANTHER" id="PTHR14469">
    <property type="entry name" value="SARCOMA ANTIGEN NY-SAR-23"/>
    <property type="match status" value="1"/>
</dbReference>
<dbReference type="InterPro" id="IPR038765">
    <property type="entry name" value="Papain-like_cys_pep_sf"/>
</dbReference>
<dbReference type="Gene3D" id="3.40.50.1110">
    <property type="entry name" value="SGNH hydrolase"/>
    <property type="match status" value="1"/>
</dbReference>
<dbReference type="InterPro" id="IPR036514">
    <property type="entry name" value="SGNH_hydro_sf"/>
</dbReference>
<evidence type="ECO:0000259" key="10">
    <source>
        <dbReference type="PROSITE" id="PS50141"/>
    </source>
</evidence>
<gene>
    <name evidence="12" type="primary">adad2</name>
    <name evidence="12" type="ORF">DAT39_004877</name>
</gene>
<dbReference type="InterPro" id="IPR002466">
    <property type="entry name" value="A_deamin"/>
</dbReference>
<keyword evidence="5" id="KW-0833">Ubl conjugation pathway</keyword>
<reference evidence="12" key="1">
    <citation type="submission" date="2020-07" db="EMBL/GenBank/DDBJ databases">
        <title>Clarias magur genome sequencing, assembly and annotation.</title>
        <authorList>
            <person name="Kushwaha B."/>
            <person name="Kumar R."/>
            <person name="Das P."/>
            <person name="Joshi C.G."/>
            <person name="Kumar D."/>
            <person name="Nagpure N.S."/>
            <person name="Pandey M."/>
            <person name="Agarwal S."/>
            <person name="Srivastava S."/>
            <person name="Singh M."/>
            <person name="Sahoo L."/>
            <person name="Jayasankar P."/>
            <person name="Meher P.K."/>
            <person name="Koringa P.G."/>
            <person name="Iquebal M.A."/>
            <person name="Das S.P."/>
            <person name="Bit A."/>
            <person name="Patnaik S."/>
            <person name="Patel N."/>
            <person name="Shah T.M."/>
            <person name="Hinsu A."/>
            <person name="Jena J.K."/>
        </authorList>
    </citation>
    <scope>NUCLEOTIDE SEQUENCE</scope>
    <source>
        <strain evidence="12">CIFAMagur01</strain>
        <tissue evidence="12">Testis</tissue>
    </source>
</reference>
<feature type="domain" description="A to I editase" evidence="10">
    <location>
        <begin position="193"/>
        <end position="476"/>
    </location>
</feature>
<feature type="non-terminal residue" evidence="12">
    <location>
        <position position="1034"/>
    </location>
</feature>
<dbReference type="Pfam" id="PF10275">
    <property type="entry name" value="Peptidase_C65"/>
    <property type="match status" value="1"/>
</dbReference>
<feature type="region of interest" description="Disordered" evidence="9">
    <location>
        <begin position="782"/>
        <end position="846"/>
    </location>
</feature>
<dbReference type="Gene3D" id="1.20.1300.20">
    <property type="entry name" value="Peptidase C65 Otubain, subdomain 2"/>
    <property type="match status" value="1"/>
</dbReference>
<evidence type="ECO:0000256" key="8">
    <source>
        <dbReference type="ARBA" id="ARBA00037957"/>
    </source>
</evidence>
<comment type="similarity">
    <text evidence="8">Belongs to the PC-esterase family.</text>
</comment>
<name>A0A8J4U5Y9_CLAMG</name>
<evidence type="ECO:0000256" key="6">
    <source>
        <dbReference type="ARBA" id="ARBA00022801"/>
    </source>
</evidence>
<dbReference type="OrthoDB" id="10268011at2759"/>
<organism evidence="12 13">
    <name type="scientific">Clarias magur</name>
    <name type="common">Asian catfish</name>
    <name type="synonym">Macropteronotus magur</name>
    <dbReference type="NCBI Taxonomy" id="1594786"/>
    <lineage>
        <taxon>Eukaryota</taxon>
        <taxon>Metazoa</taxon>
        <taxon>Chordata</taxon>
        <taxon>Craniata</taxon>
        <taxon>Vertebrata</taxon>
        <taxon>Euteleostomi</taxon>
        <taxon>Actinopterygii</taxon>
        <taxon>Neopterygii</taxon>
        <taxon>Teleostei</taxon>
        <taxon>Ostariophysi</taxon>
        <taxon>Siluriformes</taxon>
        <taxon>Clariidae</taxon>
        <taxon>Clarias</taxon>
    </lineage>
</organism>
<evidence type="ECO:0000256" key="5">
    <source>
        <dbReference type="ARBA" id="ARBA00022786"/>
    </source>
</evidence>
<evidence type="ECO:0000259" key="11">
    <source>
        <dbReference type="PROSITE" id="PS50802"/>
    </source>
</evidence>
<evidence type="ECO:0000256" key="3">
    <source>
        <dbReference type="ARBA" id="ARBA00012759"/>
    </source>
</evidence>
<evidence type="ECO:0000256" key="7">
    <source>
        <dbReference type="ARBA" id="ARBA00022807"/>
    </source>
</evidence>
<dbReference type="SUPFAM" id="SSF52266">
    <property type="entry name" value="SGNH hydrolase"/>
    <property type="match status" value="1"/>
</dbReference>
<evidence type="ECO:0000256" key="1">
    <source>
        <dbReference type="ARBA" id="ARBA00000707"/>
    </source>
</evidence>
<dbReference type="GO" id="GO:0004843">
    <property type="term" value="F:cysteine-type deubiquitinase activity"/>
    <property type="evidence" value="ECO:0007669"/>
    <property type="project" value="UniProtKB-EC"/>
</dbReference>
<dbReference type="SUPFAM" id="SSF54001">
    <property type="entry name" value="Cysteine proteinases"/>
    <property type="match status" value="1"/>
</dbReference>
<evidence type="ECO:0000256" key="2">
    <source>
        <dbReference type="ARBA" id="ARBA00006579"/>
    </source>
</evidence>
<dbReference type="EMBL" id="QNUK01000045">
    <property type="protein sequence ID" value="KAF5905404.1"/>
    <property type="molecule type" value="Genomic_DNA"/>
</dbReference>
<dbReference type="Gene3D" id="3.30.200.60">
    <property type="entry name" value="Peptidase C65 Otubain, subdomain 1"/>
    <property type="match status" value="1"/>
</dbReference>
<dbReference type="Proteomes" id="UP000727407">
    <property type="component" value="Unassembled WGS sequence"/>
</dbReference>
<dbReference type="EC" id="3.4.19.12" evidence="3"/>
<sequence>MDPKNSGRGRRLPRIAASLIKRFATDREPRFVVQKAGLMPLPSPPAHEFDSSPEYEPKTPESPVRAPPPKKSSPSAQHVARGRMLTSPTFTVDDNDSQEECLSLESLNSPSEGDGFLLGYTVESSPKRGKRTGVRFTDWHKHRVAALCSLQFDQLLRECPEYHSTKSCLAAFVLEREVTDTGGRCCEHYEVVALGTGQNCCSGWHCFTGSVVHDCHGIVIARRALKRYLYKQLMLFYSSEPELRELSIFQSSPTELLLQLKPKMYLHLYTNQTPKGAAQYILKSLDSGYPSLKLQCHSKGSLIPAAFLLPSVWGAYICCMSDSAKLTRWTVTGIQGALLSHFIKPLYITSAILGGTSHSSDVVSDTINKRLGTGLKDALSPPYQQTSIFFQNGEQMEPAVSADHCKDLSVNWCLGDSSIEVLDSTTGYSYTSSPFVSGPGFSSRLCKRALFFAFRKIAVLSGQEELLSFEIYHKAKGELSFEQDSLVEGGRLGHMNNGTQYREVRQYRTDHHLVRFYFITRVFSRYMESILADFKHGLKPDMVIVSSCVWDISRYNHKWVPEYKENLNKFFMQLKAVLPEECLVVWNVTMPLGEKIIGGFLVPEIQHMGPTLRYDVIEANFYGAMLANAYGLDVLDLHFLFRFSLQHRMKDGVHWNAFAHRQITCLLLAHAAQAWGVELPNPVVTERGQGLLDCKPTQNENNYMPAGSLEDSGHYGDWQQQLHYNGFGPHFYEDGLPTHSQFSTSYFSFEDKKADHGGNYDHYTTAHDAPSWPKNNFVMKKKHKRRQYNPYSRHNHDQPLSQSSLASGSSSENCSRTPERLRTKEGKQNLESKMADEQQETSQGEMEGVNCLAYDEAIMAQQDRIQQEIAISIPLVSDRQDLSVLQSEYAEEDTIYQLKIKDLHKKYSYIRKTRPDGNCFYRAFGFSHLESLLDDGKELQKFKAVAAKSKLDLVNQGFTEFTIEDFHNTFMDLIELCEKQPALGELLNSFNDQSVSDYVVVYLRLLTSGYLQREHAFFQHFIEGGRSVKEFCQQ</sequence>
<dbReference type="GO" id="GO:0004000">
    <property type="term" value="F:adenosine deaminase activity"/>
    <property type="evidence" value="ECO:0007669"/>
    <property type="project" value="InterPro"/>
</dbReference>
<dbReference type="SMART" id="SM00552">
    <property type="entry name" value="ADEAMc"/>
    <property type="match status" value="1"/>
</dbReference>
<dbReference type="InterPro" id="IPR003323">
    <property type="entry name" value="OTU_dom"/>
</dbReference>
<protein>
    <recommendedName>
        <fullName evidence="3">ubiquitinyl hydrolase 1</fullName>
        <ecNumber evidence="3">3.4.19.12</ecNumber>
    </recommendedName>
</protein>
<keyword evidence="13" id="KW-1185">Reference proteome</keyword>
<dbReference type="InterPro" id="IPR019400">
    <property type="entry name" value="Peptidase_C65_otubain"/>
</dbReference>
<dbReference type="PROSITE" id="PS50802">
    <property type="entry name" value="OTU"/>
    <property type="match status" value="1"/>
</dbReference>
<evidence type="ECO:0000313" key="12">
    <source>
        <dbReference type="EMBL" id="KAF5905404.1"/>
    </source>
</evidence>
<dbReference type="GO" id="GO:0006508">
    <property type="term" value="P:proteolysis"/>
    <property type="evidence" value="ECO:0007669"/>
    <property type="project" value="UniProtKB-KW"/>
</dbReference>
<comment type="similarity">
    <text evidence="2">Belongs to the peptidase C65 family.</text>
</comment>
<comment type="catalytic activity">
    <reaction evidence="1">
        <text>Thiol-dependent hydrolysis of ester, thioester, amide, peptide and isopeptide bonds formed by the C-terminal Gly of ubiquitin (a 76-residue protein attached to proteins as an intracellular targeting signal).</text>
        <dbReference type="EC" id="3.4.19.12"/>
    </reaction>
</comment>
<evidence type="ECO:0000256" key="9">
    <source>
        <dbReference type="SAM" id="MobiDB-lite"/>
    </source>
</evidence>
<dbReference type="InterPro" id="IPR042468">
    <property type="entry name" value="Peptidase_C65_otubain_sub1"/>
</dbReference>
<feature type="domain" description="OTU" evidence="11">
    <location>
        <begin position="908"/>
        <end position="1034"/>
    </location>
</feature>
<evidence type="ECO:0000256" key="4">
    <source>
        <dbReference type="ARBA" id="ARBA00022670"/>
    </source>
</evidence>
<dbReference type="GO" id="GO:0003723">
    <property type="term" value="F:RNA binding"/>
    <property type="evidence" value="ECO:0007669"/>
    <property type="project" value="InterPro"/>
</dbReference>
<dbReference type="AlphaFoldDB" id="A0A8J4U5Y9"/>
<comment type="caution">
    <text evidence="12">The sequence shown here is derived from an EMBL/GenBank/DDBJ whole genome shotgun (WGS) entry which is preliminary data.</text>
</comment>
<keyword evidence="4" id="KW-0645">Protease</keyword>
<proteinExistence type="inferred from homology"/>
<feature type="compositionally biased region" description="Basic and acidic residues" evidence="9">
    <location>
        <begin position="817"/>
        <end position="836"/>
    </location>
</feature>
<dbReference type="FunFam" id="1.20.1300.20:FF:000001">
    <property type="entry name" value="Ubiquitin thioesterase OTUB1"/>
    <property type="match status" value="1"/>
</dbReference>
<dbReference type="Pfam" id="PF02137">
    <property type="entry name" value="A_deamin"/>
    <property type="match status" value="1"/>
</dbReference>
<accession>A0A8J4U5Y9</accession>
<dbReference type="PROSITE" id="PS50141">
    <property type="entry name" value="A_DEAMIN_EDITASE"/>
    <property type="match status" value="1"/>
</dbReference>
<dbReference type="GO" id="GO:0006396">
    <property type="term" value="P:RNA processing"/>
    <property type="evidence" value="ECO:0007669"/>
    <property type="project" value="InterPro"/>
</dbReference>